<keyword evidence="4" id="KW-1185">Reference proteome</keyword>
<dbReference type="InterPro" id="IPR041677">
    <property type="entry name" value="DNA2/NAM7_AAA_11"/>
</dbReference>
<dbReference type="SUPFAM" id="SSF52540">
    <property type="entry name" value="P-loop containing nucleoside triphosphate hydrolases"/>
    <property type="match status" value="1"/>
</dbReference>
<feature type="coiled-coil region" evidence="1">
    <location>
        <begin position="97"/>
        <end position="131"/>
    </location>
</feature>
<name>A0ABQ0D3X5_9HELI</name>
<reference evidence="3 4" key="1">
    <citation type="submission" date="2024-06" db="EMBL/GenBank/DDBJ databases">
        <title>Draft genome sequence of Helicobacter trogontum NHP16-4001.</title>
        <authorList>
            <person name="Rimbara E."/>
            <person name="Suzuki M."/>
        </authorList>
    </citation>
    <scope>NUCLEOTIDE SEQUENCE [LARGE SCALE GENOMIC DNA]</scope>
    <source>
        <strain evidence="3 4">NHP16-4001</strain>
    </source>
</reference>
<evidence type="ECO:0000256" key="1">
    <source>
        <dbReference type="SAM" id="Coils"/>
    </source>
</evidence>
<dbReference type="RefSeq" id="WP_199768835.1">
    <property type="nucleotide sequence ID" value="NZ_BAAFHN010000021.1"/>
</dbReference>
<gene>
    <name evidence="3" type="ORF">NHP164001_10580</name>
</gene>
<dbReference type="Gene3D" id="3.40.50.300">
    <property type="entry name" value="P-loop containing nucleotide triphosphate hydrolases"/>
    <property type="match status" value="1"/>
</dbReference>
<dbReference type="EMBL" id="BAAFHN010000021">
    <property type="protein sequence ID" value="GAB0173042.1"/>
    <property type="molecule type" value="Genomic_DNA"/>
</dbReference>
<dbReference type="Proteomes" id="UP001562457">
    <property type="component" value="Unassembled WGS sequence"/>
</dbReference>
<protein>
    <recommendedName>
        <fullName evidence="2">DNA2/NAM7 helicase helicase domain-containing protein</fullName>
    </recommendedName>
</protein>
<sequence length="147" mass="16525">MLFPFGTNQSQYAALQNALNSQISIIEGPPGTGKTQTILNIIANLIMQGKSIAVVSNNNAATQNVFEKLQEYELDYLCATLGNKESFIKNQPKIPKYLNTTEKNDTLLENIKKLNKMIHIFTLQNKKAKEQEPLNDFKAQSKYATFP</sequence>
<evidence type="ECO:0000313" key="4">
    <source>
        <dbReference type="Proteomes" id="UP001562457"/>
    </source>
</evidence>
<accession>A0ABQ0D3X5</accession>
<dbReference type="InterPro" id="IPR045055">
    <property type="entry name" value="DNA2/NAM7-like"/>
</dbReference>
<dbReference type="PANTHER" id="PTHR10887:SF530">
    <property type="entry name" value="SUPERFAMILY I DNA HELICASES"/>
    <property type="match status" value="1"/>
</dbReference>
<feature type="domain" description="DNA2/NAM7 helicase helicase" evidence="2">
    <location>
        <begin position="7"/>
        <end position="137"/>
    </location>
</feature>
<proteinExistence type="predicted"/>
<dbReference type="PANTHER" id="PTHR10887">
    <property type="entry name" value="DNA2/NAM7 HELICASE FAMILY"/>
    <property type="match status" value="1"/>
</dbReference>
<evidence type="ECO:0000313" key="3">
    <source>
        <dbReference type="EMBL" id="GAB0173042.1"/>
    </source>
</evidence>
<keyword evidence="1" id="KW-0175">Coiled coil</keyword>
<dbReference type="Pfam" id="PF13086">
    <property type="entry name" value="AAA_11"/>
    <property type="match status" value="1"/>
</dbReference>
<organism evidence="3 4">
    <name type="scientific">Helicobacter trogontum</name>
    <dbReference type="NCBI Taxonomy" id="50960"/>
    <lineage>
        <taxon>Bacteria</taxon>
        <taxon>Pseudomonadati</taxon>
        <taxon>Campylobacterota</taxon>
        <taxon>Epsilonproteobacteria</taxon>
        <taxon>Campylobacterales</taxon>
        <taxon>Helicobacteraceae</taxon>
        <taxon>Helicobacter</taxon>
    </lineage>
</organism>
<evidence type="ECO:0000259" key="2">
    <source>
        <dbReference type="Pfam" id="PF13086"/>
    </source>
</evidence>
<dbReference type="InterPro" id="IPR027417">
    <property type="entry name" value="P-loop_NTPase"/>
</dbReference>
<comment type="caution">
    <text evidence="3">The sequence shown here is derived from an EMBL/GenBank/DDBJ whole genome shotgun (WGS) entry which is preliminary data.</text>
</comment>